<dbReference type="SUPFAM" id="SSF53335">
    <property type="entry name" value="S-adenosyl-L-methionine-dependent methyltransferases"/>
    <property type="match status" value="1"/>
</dbReference>
<organism evidence="2 3">
    <name type="scientific">Comamonas resistens</name>
    <dbReference type="NCBI Taxonomy" id="3046670"/>
    <lineage>
        <taxon>Bacteria</taxon>
        <taxon>Pseudomonadati</taxon>
        <taxon>Pseudomonadota</taxon>
        <taxon>Betaproteobacteria</taxon>
        <taxon>Burkholderiales</taxon>
        <taxon>Comamonadaceae</taxon>
        <taxon>Comamonas</taxon>
    </lineage>
</organism>
<evidence type="ECO:0000313" key="3">
    <source>
        <dbReference type="Proteomes" id="UP001240697"/>
    </source>
</evidence>
<dbReference type="RefSeq" id="WP_283486251.1">
    <property type="nucleotide sequence ID" value="NZ_CP125947.1"/>
</dbReference>
<dbReference type="CDD" id="cd02440">
    <property type="entry name" value="AdoMet_MTases"/>
    <property type="match status" value="1"/>
</dbReference>
<proteinExistence type="predicted"/>
<keyword evidence="3" id="KW-1185">Reference proteome</keyword>
<dbReference type="GO" id="GO:0032259">
    <property type="term" value="P:methylation"/>
    <property type="evidence" value="ECO:0007669"/>
    <property type="project" value="UniProtKB-KW"/>
</dbReference>
<name>A0ABY8SRS6_9BURK</name>
<evidence type="ECO:0000313" key="2">
    <source>
        <dbReference type="EMBL" id="WHS65150.1"/>
    </source>
</evidence>
<dbReference type="EC" id="2.1.-.-" evidence="2"/>
<dbReference type="Proteomes" id="UP001240697">
    <property type="component" value="Chromosome"/>
</dbReference>
<evidence type="ECO:0000259" key="1">
    <source>
        <dbReference type="Pfam" id="PF08242"/>
    </source>
</evidence>
<dbReference type="Gene3D" id="3.40.50.150">
    <property type="entry name" value="Vaccinia Virus protein VP39"/>
    <property type="match status" value="1"/>
</dbReference>
<dbReference type="PANTHER" id="PTHR12843:SF5">
    <property type="entry name" value="EEF1A LYSINE METHYLTRANSFERASE 2"/>
    <property type="match status" value="1"/>
</dbReference>
<dbReference type="GO" id="GO:0008168">
    <property type="term" value="F:methyltransferase activity"/>
    <property type="evidence" value="ECO:0007669"/>
    <property type="project" value="UniProtKB-KW"/>
</dbReference>
<reference evidence="2 3" key="1">
    <citation type="submission" date="2023-05" db="EMBL/GenBank/DDBJ databases">
        <authorList>
            <person name="Yin Y."/>
            <person name="Lu Z."/>
        </authorList>
    </citation>
    <scope>NUCLEOTIDE SEQUENCE [LARGE SCALE GENOMIC DNA]</scope>
    <source>
        <strain evidence="2 3">ZM22</strain>
    </source>
</reference>
<dbReference type="PANTHER" id="PTHR12843">
    <property type="entry name" value="PROTEIN-LYSINE N-METHYLTRANSFERASE METTL10"/>
    <property type="match status" value="1"/>
</dbReference>
<gene>
    <name evidence="2" type="ORF">QMY55_22130</name>
</gene>
<dbReference type="EMBL" id="CP125947">
    <property type="protein sequence ID" value="WHS65150.1"/>
    <property type="molecule type" value="Genomic_DNA"/>
</dbReference>
<protein>
    <submittedName>
        <fullName evidence="2">Class I SAM-dependent methyltransferase</fullName>
        <ecNumber evidence="2">2.1.-.-</ecNumber>
    </submittedName>
</protein>
<accession>A0ABY8SRS6</accession>
<dbReference type="InterPro" id="IPR029063">
    <property type="entry name" value="SAM-dependent_MTases_sf"/>
</dbReference>
<feature type="domain" description="Methyltransferase type 12" evidence="1">
    <location>
        <begin position="45"/>
        <end position="141"/>
    </location>
</feature>
<dbReference type="Pfam" id="PF08242">
    <property type="entry name" value="Methyltransf_12"/>
    <property type="match status" value="1"/>
</dbReference>
<keyword evidence="2" id="KW-0808">Transferase</keyword>
<dbReference type="InterPro" id="IPR013217">
    <property type="entry name" value="Methyltransf_12"/>
</dbReference>
<keyword evidence="2" id="KW-0489">Methyltransferase</keyword>
<sequence>MQSREHWDHVYRTKGPTGVSWFQPHASDSLALIRETGVPLDAPSIDVGGGASTLVDDLLDLGHTSLTVLDLSGAALAASQARLGERAKAVAWKVGDITKVELPALAYDVWHDRAVFHFLTAPQERQAYVRAMLHALRPGGFAIIATFADDGPQQCSGLPVARYSPDELHAQFGDAFSMLRQERQAHHTPFGTVQQFVCCLFQKTAS</sequence>